<dbReference type="Pfam" id="PF04795">
    <property type="entry name" value="PAPA-1"/>
    <property type="match status" value="1"/>
</dbReference>
<accession>A0AAJ0I6M0</accession>
<dbReference type="InterPro" id="IPR006880">
    <property type="entry name" value="INO80B_C"/>
</dbReference>
<evidence type="ECO:0000256" key="1">
    <source>
        <dbReference type="SAM" id="Coils"/>
    </source>
</evidence>
<feature type="compositionally biased region" description="Polar residues" evidence="2">
    <location>
        <begin position="176"/>
        <end position="188"/>
    </location>
</feature>
<feature type="region of interest" description="Disordered" evidence="2">
    <location>
        <begin position="359"/>
        <end position="390"/>
    </location>
</feature>
<gene>
    <name evidence="4" type="ORF">B0T23DRAFT_173612</name>
</gene>
<dbReference type="EMBL" id="JAULSX010000005">
    <property type="protein sequence ID" value="KAK3490946.1"/>
    <property type="molecule type" value="Genomic_DNA"/>
</dbReference>
<dbReference type="PANTHER" id="PTHR21561:SF12">
    <property type="entry name" value="INO80 COMPLEX SUBUNIT B"/>
    <property type="match status" value="1"/>
</dbReference>
<dbReference type="InterPro" id="IPR029523">
    <property type="entry name" value="INO80B/Ies2"/>
</dbReference>
<feature type="domain" description="INO80 complex subunit B-like conserved region" evidence="3">
    <location>
        <begin position="325"/>
        <end position="408"/>
    </location>
</feature>
<feature type="compositionally biased region" description="Acidic residues" evidence="2">
    <location>
        <begin position="213"/>
        <end position="280"/>
    </location>
</feature>
<dbReference type="RefSeq" id="XP_062692129.1">
    <property type="nucleotide sequence ID" value="XM_062832956.1"/>
</dbReference>
<dbReference type="SMART" id="SM01406">
    <property type="entry name" value="PAPA-1"/>
    <property type="match status" value="1"/>
</dbReference>
<dbReference type="PANTHER" id="PTHR21561">
    <property type="entry name" value="INO80 COMPLEX SUBUNIT B"/>
    <property type="match status" value="1"/>
</dbReference>
<evidence type="ECO:0000259" key="3">
    <source>
        <dbReference type="SMART" id="SM01406"/>
    </source>
</evidence>
<protein>
    <submittedName>
        <fullName evidence="4">PAPA-1-like conserved region-domain-containing protein</fullName>
    </submittedName>
</protein>
<evidence type="ECO:0000313" key="4">
    <source>
        <dbReference type="EMBL" id="KAK3490946.1"/>
    </source>
</evidence>
<evidence type="ECO:0000256" key="2">
    <source>
        <dbReference type="SAM" id="MobiDB-lite"/>
    </source>
</evidence>
<name>A0AAJ0I6M0_9PEZI</name>
<feature type="compositionally biased region" description="Acidic residues" evidence="2">
    <location>
        <begin position="133"/>
        <end position="169"/>
    </location>
</feature>
<feature type="compositionally biased region" description="Acidic residues" evidence="2">
    <location>
        <begin position="99"/>
        <end position="125"/>
    </location>
</feature>
<dbReference type="Proteomes" id="UP001285908">
    <property type="component" value="Unassembled WGS sequence"/>
</dbReference>
<evidence type="ECO:0000313" key="5">
    <source>
        <dbReference type="Proteomes" id="UP001285908"/>
    </source>
</evidence>
<comment type="caution">
    <text evidence="4">The sequence shown here is derived from an EMBL/GenBank/DDBJ whole genome shotgun (WGS) entry which is preliminary data.</text>
</comment>
<dbReference type="GO" id="GO:0006338">
    <property type="term" value="P:chromatin remodeling"/>
    <property type="evidence" value="ECO:0007669"/>
    <property type="project" value="InterPro"/>
</dbReference>
<dbReference type="AlphaFoldDB" id="A0AAJ0I6M0"/>
<sequence length="430" mass="47362">MSSRPRRSAAQRANALITDLIHSDRVTPERTMSSSRSTTARRPPSSPASSRSDANGHNMLTVKVPSNKLREATSGNSSSGIAASRRNRPGAKKSYVVESSEDEDEEMEEEEEEDDEEVEEADEIEVSNNAPVLDDDEGEDEEEEEEEEEEDDEDEDVDVDEDGDVDMDDTPARPTITVSKVQATTSPNKAKATAKVPSSSPTTIKAALKTNYYDDDDDDELSELESEPEDPELEDMAAAEDDAEEAEEEEDEDMDADGDEIEVAEDDAEAEEVELDSDEEGGSRGGTPDISKMTARQRAKVGVASHEYMKLSDEVQAKKVFTAEELSMRRAEMARRRRNLSEKRNEEVKMETINKLLKKQAPKTNRKAALLNGDETPAGDAEPPKADPTFVRWINNKSGSRIAVPEDMLAGPVGQVFTGGVKRKMVEEVV</sequence>
<dbReference type="GeneID" id="87870578"/>
<feature type="region of interest" description="Disordered" evidence="2">
    <location>
        <begin position="1"/>
        <end position="300"/>
    </location>
</feature>
<reference evidence="4 5" key="1">
    <citation type="journal article" date="2023" name="Mol. Phylogenet. Evol.">
        <title>Genome-scale phylogeny and comparative genomics of the fungal order Sordariales.</title>
        <authorList>
            <person name="Hensen N."/>
            <person name="Bonometti L."/>
            <person name="Westerberg I."/>
            <person name="Brannstrom I.O."/>
            <person name="Guillou S."/>
            <person name="Cros-Aarteil S."/>
            <person name="Calhoun S."/>
            <person name="Haridas S."/>
            <person name="Kuo A."/>
            <person name="Mondo S."/>
            <person name="Pangilinan J."/>
            <person name="Riley R."/>
            <person name="LaButti K."/>
            <person name="Andreopoulos B."/>
            <person name="Lipzen A."/>
            <person name="Chen C."/>
            <person name="Yan M."/>
            <person name="Daum C."/>
            <person name="Ng V."/>
            <person name="Clum A."/>
            <person name="Steindorff A."/>
            <person name="Ohm R.A."/>
            <person name="Martin F."/>
            <person name="Silar P."/>
            <person name="Natvig D.O."/>
            <person name="Lalanne C."/>
            <person name="Gautier V."/>
            <person name="Ament-Velasquez S.L."/>
            <person name="Kruys A."/>
            <person name="Hutchinson M.I."/>
            <person name="Powell A.J."/>
            <person name="Barry K."/>
            <person name="Miller A.N."/>
            <person name="Grigoriev I.V."/>
            <person name="Debuchy R."/>
            <person name="Gladieux P."/>
            <person name="Hiltunen Thoren M."/>
            <person name="Johannesson H."/>
        </authorList>
    </citation>
    <scope>NUCLEOTIDE SEQUENCE [LARGE SCALE GENOMIC DNA]</scope>
    <source>
        <strain evidence="4 5">FGSC 10403</strain>
    </source>
</reference>
<dbReference type="GO" id="GO:0031011">
    <property type="term" value="C:Ino80 complex"/>
    <property type="evidence" value="ECO:0007669"/>
    <property type="project" value="InterPro"/>
</dbReference>
<keyword evidence="1" id="KW-0175">Coiled coil</keyword>
<proteinExistence type="predicted"/>
<feature type="compositionally biased region" description="Low complexity" evidence="2">
    <location>
        <begin position="33"/>
        <end position="52"/>
    </location>
</feature>
<keyword evidence="5" id="KW-1185">Reference proteome</keyword>
<feature type="coiled-coil region" evidence="1">
    <location>
        <begin position="323"/>
        <end position="351"/>
    </location>
</feature>
<organism evidence="4 5">
    <name type="scientific">Neurospora hispaniola</name>
    <dbReference type="NCBI Taxonomy" id="588809"/>
    <lineage>
        <taxon>Eukaryota</taxon>
        <taxon>Fungi</taxon>
        <taxon>Dikarya</taxon>
        <taxon>Ascomycota</taxon>
        <taxon>Pezizomycotina</taxon>
        <taxon>Sordariomycetes</taxon>
        <taxon>Sordariomycetidae</taxon>
        <taxon>Sordariales</taxon>
        <taxon>Sordariaceae</taxon>
        <taxon>Neurospora</taxon>
    </lineage>
</organism>